<reference evidence="3 4" key="1">
    <citation type="submission" date="2023-03" db="EMBL/GenBank/DDBJ databases">
        <authorList>
            <person name="Menendez E."/>
            <person name="Kaur S."/>
            <person name="Flores-Felix J.D."/>
            <person name="diCenzo G.C."/>
            <person name="Peix A."/>
            <person name="Velazquez E."/>
        </authorList>
    </citation>
    <scope>NUCLEOTIDE SEQUENCE [LARGE SCALE GENOMIC DNA]</scope>
    <source>
        <strain evidence="3 4">CCBAU 71714</strain>
    </source>
</reference>
<keyword evidence="2" id="KW-1133">Transmembrane helix</keyword>
<evidence type="ECO:0000256" key="1">
    <source>
        <dbReference type="SAM" id="MobiDB-lite"/>
    </source>
</evidence>
<gene>
    <name evidence="3" type="ORF">PZL22_002407</name>
</gene>
<dbReference type="InterPro" id="IPR035437">
    <property type="entry name" value="SNase_OB-fold_sf"/>
</dbReference>
<sequence length="252" mass="27467">MTKTNSKRRKRSTARKSSRSGMGRWYLAAAVIVGGIVAYEHRGEFGHLPGASKLTALLSHAEKPAEKRAQAKKPAEKKPPKKVELATIPIPFRPKEQTGSIAPKTALIPPAPVELPVRQSLEQASLRPAESGTFYFCGIRHDNCVLDGDTFLYQGQRILIADIDAPETKLAKCDEERSRGSYAKARLRELLNSGNFALVASETSPGDEPGKRRLVVRNGRSLGDILISEGLARKRTGQPQSWCGQSTARVSG</sequence>
<keyword evidence="2" id="KW-0472">Membrane</keyword>
<dbReference type="RefSeq" id="WP_013844626.1">
    <property type="nucleotide sequence ID" value="NZ_CP120365.1"/>
</dbReference>
<keyword evidence="2" id="KW-0812">Transmembrane</keyword>
<evidence type="ECO:0000256" key="2">
    <source>
        <dbReference type="SAM" id="Phobius"/>
    </source>
</evidence>
<feature type="region of interest" description="Disordered" evidence="1">
    <location>
        <begin position="1"/>
        <end position="21"/>
    </location>
</feature>
<proteinExistence type="predicted"/>
<accession>A0ABY8T9T6</accession>
<organism evidence="3 4">
    <name type="scientific">Sinorhizobium kummerowiae</name>
    <dbReference type="NCBI Taxonomy" id="158892"/>
    <lineage>
        <taxon>Bacteria</taxon>
        <taxon>Pseudomonadati</taxon>
        <taxon>Pseudomonadota</taxon>
        <taxon>Alphaproteobacteria</taxon>
        <taxon>Hyphomicrobiales</taxon>
        <taxon>Rhizobiaceae</taxon>
        <taxon>Sinorhizobium/Ensifer group</taxon>
        <taxon>Sinorhizobium</taxon>
    </lineage>
</organism>
<dbReference type="EMBL" id="CP120365">
    <property type="protein sequence ID" value="WHS94670.1"/>
    <property type="molecule type" value="Genomic_DNA"/>
</dbReference>
<protein>
    <submittedName>
        <fullName evidence="3">Thermonuclease family protein</fullName>
    </submittedName>
</protein>
<dbReference type="SUPFAM" id="SSF50199">
    <property type="entry name" value="Staphylococcal nuclease"/>
    <property type="match status" value="1"/>
</dbReference>
<dbReference type="Proteomes" id="UP001233264">
    <property type="component" value="Chromosome"/>
</dbReference>
<name>A0ABY8T9T6_9HYPH</name>
<feature type="compositionally biased region" description="Basic residues" evidence="1">
    <location>
        <begin position="1"/>
        <end position="18"/>
    </location>
</feature>
<keyword evidence="4" id="KW-1185">Reference proteome</keyword>
<evidence type="ECO:0000313" key="3">
    <source>
        <dbReference type="EMBL" id="WHS94670.1"/>
    </source>
</evidence>
<feature type="region of interest" description="Disordered" evidence="1">
    <location>
        <begin position="62"/>
        <end position="82"/>
    </location>
</feature>
<dbReference type="Gene3D" id="2.40.50.90">
    <property type="match status" value="1"/>
</dbReference>
<evidence type="ECO:0000313" key="4">
    <source>
        <dbReference type="Proteomes" id="UP001233264"/>
    </source>
</evidence>
<feature type="transmembrane region" description="Helical" evidence="2">
    <location>
        <begin position="21"/>
        <end position="39"/>
    </location>
</feature>